<evidence type="ECO:0000313" key="6">
    <source>
        <dbReference type="Proteomes" id="UP001172681"/>
    </source>
</evidence>
<dbReference type="PROSITE" id="PS50088">
    <property type="entry name" value="ANK_REPEAT"/>
    <property type="match status" value="3"/>
</dbReference>
<feature type="repeat" description="ANK" evidence="3">
    <location>
        <begin position="327"/>
        <end position="359"/>
    </location>
</feature>
<keyword evidence="6" id="KW-1185">Reference proteome</keyword>
<feature type="repeat" description="ANK" evidence="3">
    <location>
        <begin position="393"/>
        <end position="425"/>
    </location>
</feature>
<dbReference type="PROSITE" id="PS50297">
    <property type="entry name" value="ANK_REP_REGION"/>
    <property type="match status" value="2"/>
</dbReference>
<feature type="region of interest" description="Disordered" evidence="4">
    <location>
        <begin position="424"/>
        <end position="451"/>
    </location>
</feature>
<organism evidence="5 6">
    <name type="scientific">Knufia peltigerae</name>
    <dbReference type="NCBI Taxonomy" id="1002370"/>
    <lineage>
        <taxon>Eukaryota</taxon>
        <taxon>Fungi</taxon>
        <taxon>Dikarya</taxon>
        <taxon>Ascomycota</taxon>
        <taxon>Pezizomycotina</taxon>
        <taxon>Eurotiomycetes</taxon>
        <taxon>Chaetothyriomycetidae</taxon>
        <taxon>Chaetothyriales</taxon>
        <taxon>Trichomeriaceae</taxon>
        <taxon>Knufia</taxon>
    </lineage>
</organism>
<evidence type="ECO:0000256" key="3">
    <source>
        <dbReference type="PROSITE-ProRule" id="PRU00023"/>
    </source>
</evidence>
<dbReference type="Pfam" id="PF00023">
    <property type="entry name" value="Ank"/>
    <property type="match status" value="1"/>
</dbReference>
<comment type="caution">
    <text evidence="5">The sequence shown here is derived from an EMBL/GenBank/DDBJ whole genome shotgun (WGS) entry which is preliminary data.</text>
</comment>
<keyword evidence="1" id="KW-0677">Repeat</keyword>
<proteinExistence type="predicted"/>
<feature type="compositionally biased region" description="Basic and acidic residues" evidence="4">
    <location>
        <begin position="122"/>
        <end position="133"/>
    </location>
</feature>
<dbReference type="Proteomes" id="UP001172681">
    <property type="component" value="Unassembled WGS sequence"/>
</dbReference>
<name>A0AA38Y2R3_9EURO</name>
<reference evidence="5" key="1">
    <citation type="submission" date="2022-10" db="EMBL/GenBank/DDBJ databases">
        <title>Culturing micro-colonial fungi from biological soil crusts in the Mojave desert and describing Neophaeococcomyces mojavensis, and introducing the new genera and species Taxawa tesnikishii.</title>
        <authorList>
            <person name="Kurbessoian T."/>
            <person name="Stajich J.E."/>
        </authorList>
    </citation>
    <scope>NUCLEOTIDE SEQUENCE</scope>
    <source>
        <strain evidence="5">TK_35</strain>
    </source>
</reference>
<evidence type="ECO:0000313" key="5">
    <source>
        <dbReference type="EMBL" id="KAJ9633404.1"/>
    </source>
</evidence>
<keyword evidence="2 3" id="KW-0040">ANK repeat</keyword>
<dbReference type="Pfam" id="PF13637">
    <property type="entry name" value="Ank_4"/>
    <property type="match status" value="1"/>
</dbReference>
<dbReference type="Pfam" id="PF12796">
    <property type="entry name" value="Ank_2"/>
    <property type="match status" value="1"/>
</dbReference>
<dbReference type="Gene3D" id="1.25.40.20">
    <property type="entry name" value="Ankyrin repeat-containing domain"/>
    <property type="match status" value="2"/>
</dbReference>
<sequence>MSLEQNELRDDEAHSQIIVLKQRIQVLQNCLSTLAKYRQPGVATNKTKFIDPKWIHGVVDIPVSLHRQRITDKLAIVFDPITLSFASLNRDVLWETDYTEIHLPIFSFPFDTITIHANIDSDTKDKNRSEKGKGKTPARSMGRQYVARSRGERKARETGGSFEHIVTFPLVALGGTILLQRILWRIKKLYVLTAKPSVYLSQGGSHQDQSQVGKEEPKNRGPTEDQHTKEGELYRAICNNDITTVKELLQNKLDINEVSGPIGTTLQAAAYHGNEEIVRLLLNEPMVKADGGPNIERAIQFAAVRGNAGVVKQLLDDGAKPNIVNDFGQTLLWLATAKGHFNVMEILLENDADPNIGDENRRTPIWWAAGQGSEDGVRLLLHWKAKPDPKDVKGETPLHWAVRNGHENVVELLTEKAKEIELLTEKKKKTRKPTTSRRQVQQSSSPQGRAE</sequence>
<accession>A0AA38Y2R3</accession>
<feature type="repeat" description="ANK" evidence="3">
    <location>
        <begin position="294"/>
        <end position="326"/>
    </location>
</feature>
<dbReference type="EMBL" id="JAPDRN010000046">
    <property type="protein sequence ID" value="KAJ9633404.1"/>
    <property type="molecule type" value="Genomic_DNA"/>
</dbReference>
<dbReference type="SMART" id="SM00248">
    <property type="entry name" value="ANK"/>
    <property type="match status" value="6"/>
</dbReference>
<feature type="compositionally biased region" description="Basic residues" evidence="4">
    <location>
        <begin position="426"/>
        <end position="435"/>
    </location>
</feature>
<feature type="region of interest" description="Disordered" evidence="4">
    <location>
        <begin position="122"/>
        <end position="158"/>
    </location>
</feature>
<evidence type="ECO:0000256" key="2">
    <source>
        <dbReference type="ARBA" id="ARBA00023043"/>
    </source>
</evidence>
<dbReference type="InterPro" id="IPR002110">
    <property type="entry name" value="Ankyrin_rpt"/>
</dbReference>
<feature type="compositionally biased region" description="Polar residues" evidence="4">
    <location>
        <begin position="200"/>
        <end position="212"/>
    </location>
</feature>
<feature type="compositionally biased region" description="Low complexity" evidence="4">
    <location>
        <begin position="436"/>
        <end position="451"/>
    </location>
</feature>
<protein>
    <submittedName>
        <fullName evidence="5">Uncharacterized protein</fullName>
    </submittedName>
</protein>
<gene>
    <name evidence="5" type="ORF">H2204_006954</name>
</gene>
<feature type="compositionally biased region" description="Basic and acidic residues" evidence="4">
    <location>
        <begin position="213"/>
        <end position="230"/>
    </location>
</feature>
<evidence type="ECO:0000256" key="1">
    <source>
        <dbReference type="ARBA" id="ARBA00022737"/>
    </source>
</evidence>
<dbReference type="SUPFAM" id="SSF48403">
    <property type="entry name" value="Ankyrin repeat"/>
    <property type="match status" value="1"/>
</dbReference>
<dbReference type="InterPro" id="IPR036770">
    <property type="entry name" value="Ankyrin_rpt-contain_sf"/>
</dbReference>
<evidence type="ECO:0000256" key="4">
    <source>
        <dbReference type="SAM" id="MobiDB-lite"/>
    </source>
</evidence>
<dbReference type="AlphaFoldDB" id="A0AA38Y2R3"/>
<dbReference type="PANTHER" id="PTHR24171">
    <property type="entry name" value="ANKYRIN REPEAT DOMAIN-CONTAINING PROTEIN 39-RELATED"/>
    <property type="match status" value="1"/>
</dbReference>
<feature type="region of interest" description="Disordered" evidence="4">
    <location>
        <begin position="200"/>
        <end position="230"/>
    </location>
</feature>